<name>A0ABP0W6T9_9BRYO</name>
<accession>A0ABP0W6T9</accession>
<feature type="compositionally biased region" description="Basic and acidic residues" evidence="1">
    <location>
        <begin position="98"/>
        <end position="108"/>
    </location>
</feature>
<dbReference type="EMBL" id="OZ020110">
    <property type="protein sequence ID" value="CAK9262520.1"/>
    <property type="molecule type" value="Genomic_DNA"/>
</dbReference>
<keyword evidence="3" id="KW-1185">Reference proteome</keyword>
<feature type="compositionally biased region" description="Polar residues" evidence="1">
    <location>
        <begin position="1"/>
        <end position="21"/>
    </location>
</feature>
<reference evidence="2" key="1">
    <citation type="submission" date="2024-02" db="EMBL/GenBank/DDBJ databases">
        <authorList>
            <consortium name="ELIXIR-Norway"/>
            <consortium name="Elixir Norway"/>
        </authorList>
    </citation>
    <scope>NUCLEOTIDE SEQUENCE</scope>
</reference>
<dbReference type="Proteomes" id="UP001497444">
    <property type="component" value="Chromosome 15"/>
</dbReference>
<evidence type="ECO:0000313" key="3">
    <source>
        <dbReference type="Proteomes" id="UP001497444"/>
    </source>
</evidence>
<feature type="compositionally biased region" description="Low complexity" evidence="1">
    <location>
        <begin position="133"/>
        <end position="151"/>
    </location>
</feature>
<organism evidence="2 3">
    <name type="scientific">Sphagnum jensenii</name>
    <dbReference type="NCBI Taxonomy" id="128206"/>
    <lineage>
        <taxon>Eukaryota</taxon>
        <taxon>Viridiplantae</taxon>
        <taxon>Streptophyta</taxon>
        <taxon>Embryophyta</taxon>
        <taxon>Bryophyta</taxon>
        <taxon>Sphagnophytina</taxon>
        <taxon>Sphagnopsida</taxon>
        <taxon>Sphagnales</taxon>
        <taxon>Sphagnaceae</taxon>
        <taxon>Sphagnum</taxon>
    </lineage>
</organism>
<evidence type="ECO:0000256" key="1">
    <source>
        <dbReference type="SAM" id="MobiDB-lite"/>
    </source>
</evidence>
<proteinExistence type="predicted"/>
<feature type="region of interest" description="Disordered" evidence="1">
    <location>
        <begin position="41"/>
        <end position="172"/>
    </location>
</feature>
<gene>
    <name evidence="2" type="ORF">CSSPJE1EN1_LOCUS7998</name>
</gene>
<sequence>MRTPSAVTQSSEPIQGVNANESTDKHIDAVCKHGEAIQKDDTNQLAQFIPGGPLPPSEPQNVSSADESTAENKIGKQKGLVDDDKQQQQISPSGAGTLKDEPPSDTKLEAANTGNADQETEKSGGAEPSNNLQQTESSSDQQQQQDLSKSSRNPLCQLVSGSVFNSVSTSED</sequence>
<evidence type="ECO:0000313" key="2">
    <source>
        <dbReference type="EMBL" id="CAK9262520.1"/>
    </source>
</evidence>
<feature type="region of interest" description="Disordered" evidence="1">
    <location>
        <begin position="1"/>
        <end position="27"/>
    </location>
</feature>
<protein>
    <submittedName>
        <fullName evidence="2">Uncharacterized protein</fullName>
    </submittedName>
</protein>
<feature type="compositionally biased region" description="Polar residues" evidence="1">
    <location>
        <begin position="159"/>
        <end position="172"/>
    </location>
</feature>